<evidence type="ECO:0000313" key="3">
    <source>
        <dbReference type="Proteomes" id="UP000692954"/>
    </source>
</evidence>
<keyword evidence="1" id="KW-1133">Transmembrane helix</keyword>
<keyword evidence="1" id="KW-0812">Transmembrane</keyword>
<dbReference type="AlphaFoldDB" id="A0A8S1QSS6"/>
<reference evidence="2" key="1">
    <citation type="submission" date="2021-01" db="EMBL/GenBank/DDBJ databases">
        <authorList>
            <consortium name="Genoscope - CEA"/>
            <person name="William W."/>
        </authorList>
    </citation>
    <scope>NUCLEOTIDE SEQUENCE</scope>
</reference>
<keyword evidence="1" id="KW-0472">Membrane</keyword>
<comment type="caution">
    <text evidence="2">The sequence shown here is derived from an EMBL/GenBank/DDBJ whole genome shotgun (WGS) entry which is preliminary data.</text>
</comment>
<evidence type="ECO:0000256" key="1">
    <source>
        <dbReference type="SAM" id="Phobius"/>
    </source>
</evidence>
<dbReference type="Proteomes" id="UP000692954">
    <property type="component" value="Unassembled WGS sequence"/>
</dbReference>
<organism evidence="2 3">
    <name type="scientific">Paramecium sonneborni</name>
    <dbReference type="NCBI Taxonomy" id="65129"/>
    <lineage>
        <taxon>Eukaryota</taxon>
        <taxon>Sar</taxon>
        <taxon>Alveolata</taxon>
        <taxon>Ciliophora</taxon>
        <taxon>Intramacronucleata</taxon>
        <taxon>Oligohymenophorea</taxon>
        <taxon>Peniculida</taxon>
        <taxon>Parameciidae</taxon>
        <taxon>Paramecium</taxon>
    </lineage>
</organism>
<protein>
    <submittedName>
        <fullName evidence="2">Uncharacterized protein</fullName>
    </submittedName>
</protein>
<evidence type="ECO:0000313" key="2">
    <source>
        <dbReference type="EMBL" id="CAD8118798.1"/>
    </source>
</evidence>
<dbReference type="EMBL" id="CAJJDN010000118">
    <property type="protein sequence ID" value="CAD8118798.1"/>
    <property type="molecule type" value="Genomic_DNA"/>
</dbReference>
<gene>
    <name evidence="2" type="ORF">PSON_ATCC_30995.1.T1180160</name>
</gene>
<name>A0A8S1QSS6_9CILI</name>
<accession>A0A8S1QSS6</accession>
<keyword evidence="3" id="KW-1185">Reference proteome</keyword>
<feature type="transmembrane region" description="Helical" evidence="1">
    <location>
        <begin position="12"/>
        <end position="36"/>
    </location>
</feature>
<sequence>MFQVNLEQKLIVIHLNMAIQKGLFHAILIIFSPYLLSNQLY</sequence>
<proteinExistence type="predicted"/>